<organism evidence="1 2">
    <name type="scientific">Ameca splendens</name>
    <dbReference type="NCBI Taxonomy" id="208324"/>
    <lineage>
        <taxon>Eukaryota</taxon>
        <taxon>Metazoa</taxon>
        <taxon>Chordata</taxon>
        <taxon>Craniata</taxon>
        <taxon>Vertebrata</taxon>
        <taxon>Euteleostomi</taxon>
        <taxon>Actinopterygii</taxon>
        <taxon>Neopterygii</taxon>
        <taxon>Teleostei</taxon>
        <taxon>Neoteleostei</taxon>
        <taxon>Acanthomorphata</taxon>
        <taxon>Ovalentaria</taxon>
        <taxon>Atherinomorphae</taxon>
        <taxon>Cyprinodontiformes</taxon>
        <taxon>Goodeidae</taxon>
        <taxon>Ameca</taxon>
    </lineage>
</organism>
<keyword evidence="2" id="KW-1185">Reference proteome</keyword>
<accession>A0ABV0XLJ7</accession>
<sequence length="125" mass="14272">MKATRWFVFNYLKLRPKKPSWVKTRCQSKDLCQINDNAATSFITVCTTIKKRLNGSQPDTHYLCHSLKQFLSPSGRHWSGSSMVWETFSSPGGHVCISVNLRGLSGQDLWKGPQEPDQLICLTQW</sequence>
<name>A0ABV0XLJ7_9TELE</name>
<evidence type="ECO:0000313" key="2">
    <source>
        <dbReference type="Proteomes" id="UP001469553"/>
    </source>
</evidence>
<dbReference type="Proteomes" id="UP001469553">
    <property type="component" value="Unassembled WGS sequence"/>
</dbReference>
<comment type="caution">
    <text evidence="1">The sequence shown here is derived from an EMBL/GenBank/DDBJ whole genome shotgun (WGS) entry which is preliminary data.</text>
</comment>
<dbReference type="EMBL" id="JAHRIP010009015">
    <property type="protein sequence ID" value="MEQ2282359.1"/>
    <property type="molecule type" value="Genomic_DNA"/>
</dbReference>
<reference evidence="1 2" key="1">
    <citation type="submission" date="2021-06" db="EMBL/GenBank/DDBJ databases">
        <authorList>
            <person name="Palmer J.M."/>
        </authorList>
    </citation>
    <scope>NUCLEOTIDE SEQUENCE [LARGE SCALE GENOMIC DNA]</scope>
    <source>
        <strain evidence="1 2">AS_MEX2019</strain>
        <tissue evidence="1">Muscle</tissue>
    </source>
</reference>
<evidence type="ECO:0000313" key="1">
    <source>
        <dbReference type="EMBL" id="MEQ2282359.1"/>
    </source>
</evidence>
<gene>
    <name evidence="1" type="ORF">AMECASPLE_039766</name>
</gene>
<protein>
    <submittedName>
        <fullName evidence="1">Uncharacterized protein</fullName>
    </submittedName>
</protein>
<proteinExistence type="predicted"/>